<comment type="caution">
    <text evidence="2">The sequence shown here is derived from an EMBL/GenBank/DDBJ whole genome shotgun (WGS) entry which is preliminary data.</text>
</comment>
<gene>
    <name evidence="2" type="ORF">U473_00565</name>
</gene>
<dbReference type="RefSeq" id="WP_068722418.1">
    <property type="nucleotide sequence ID" value="NZ_LSKU01000001.1"/>
</dbReference>
<organism evidence="2 3">
    <name type="scientific">Tepidibacillus decaturensis</name>
    <dbReference type="NCBI Taxonomy" id="1413211"/>
    <lineage>
        <taxon>Bacteria</taxon>
        <taxon>Bacillati</taxon>
        <taxon>Bacillota</taxon>
        <taxon>Bacilli</taxon>
        <taxon>Bacillales</taxon>
        <taxon>Bacillaceae</taxon>
        <taxon>Tepidibacillus</taxon>
    </lineage>
</organism>
<proteinExistence type="predicted"/>
<evidence type="ECO:0000256" key="1">
    <source>
        <dbReference type="SAM" id="MobiDB-lite"/>
    </source>
</evidence>
<dbReference type="Proteomes" id="UP000070352">
    <property type="component" value="Unassembled WGS sequence"/>
</dbReference>
<evidence type="ECO:0000313" key="3">
    <source>
        <dbReference type="Proteomes" id="UP000070352"/>
    </source>
</evidence>
<evidence type="ECO:0000313" key="2">
    <source>
        <dbReference type="EMBL" id="KXG42704.1"/>
    </source>
</evidence>
<dbReference type="AlphaFoldDB" id="A0A135L147"/>
<dbReference type="EMBL" id="LSKU01000001">
    <property type="protein sequence ID" value="KXG42704.1"/>
    <property type="molecule type" value="Genomic_DNA"/>
</dbReference>
<feature type="region of interest" description="Disordered" evidence="1">
    <location>
        <begin position="64"/>
        <end position="86"/>
    </location>
</feature>
<accession>A0A135L147</accession>
<reference evidence="2 3" key="1">
    <citation type="submission" date="2016-02" db="EMBL/GenBank/DDBJ databases">
        <title>Draft Genome for Tepidibacillus decaturensis nov. sp. Strain Z9, an Anaerobic, Moderately Thermophilic and Heterotrophic Bacterium from Deep Subsurface of the Illinois Basin, USA.</title>
        <authorList>
            <person name="Dong Y."/>
            <person name="Chang J.Y."/>
            <person name="Sanford R."/>
            <person name="Fouke B.W."/>
        </authorList>
    </citation>
    <scope>NUCLEOTIDE SEQUENCE [LARGE SCALE GENOMIC DNA]</scope>
    <source>
        <strain evidence="2 3">Z9</strain>
    </source>
</reference>
<protein>
    <submittedName>
        <fullName evidence="2">Uncharacterized protein</fullName>
    </submittedName>
</protein>
<sequence>MFVLKNELVKITMGFMVASIPTFMTIMPVSAADFHPNSDLKEHAAAQITVMEDGKTRQILVEPRSTAPIDEGQAVDEESTAPAGQESVQNRFYSGLLNSYDRLLSIYERLLDFFGMTATN</sequence>
<name>A0A135L147_9BACI</name>
<keyword evidence="3" id="KW-1185">Reference proteome</keyword>